<reference evidence="2 3" key="1">
    <citation type="submission" date="2020-08" db="EMBL/GenBank/DDBJ databases">
        <title>Genomic Encyclopedia of Type Strains, Phase IV (KMG-IV): sequencing the most valuable type-strain genomes for metagenomic binning, comparative biology and taxonomic classification.</title>
        <authorList>
            <person name="Goeker M."/>
        </authorList>
    </citation>
    <scope>NUCLEOTIDE SEQUENCE [LARGE SCALE GENOMIC DNA]</scope>
    <source>
        <strain evidence="2 3">DSM 25897</strain>
    </source>
</reference>
<evidence type="ECO:0000256" key="1">
    <source>
        <dbReference type="SAM" id="SignalP"/>
    </source>
</evidence>
<gene>
    <name evidence="2" type="ORF">HNQ58_002505</name>
</gene>
<keyword evidence="1" id="KW-0732">Signal</keyword>
<proteinExistence type="predicted"/>
<sequence>MRVILRSFMVAMGVACACSAIAGKIDGGMPHRISMNVSVPKQTQGATFGERVNAGLQAPGSAVAQGASLQIVAACDGRQCVVHFPGGEGMRADLQTLQLAPAASGVAAVGVIPGGAIVSAVVSALSPGNAGGGAASAAYAATGRAAPAMAELPSREAGPGQIDVTEPLTDGEYLLTLVVEKGAVGDGKGVENAVSGLKGALKTQARTRASARVRIELAFQVQDGALRARHDSPRNNIANVR</sequence>
<evidence type="ECO:0000313" key="2">
    <source>
        <dbReference type="EMBL" id="MBB5016584.1"/>
    </source>
</evidence>
<evidence type="ECO:0000313" key="3">
    <source>
        <dbReference type="Proteomes" id="UP000519004"/>
    </source>
</evidence>
<comment type="caution">
    <text evidence="2">The sequence shown here is derived from an EMBL/GenBank/DDBJ whole genome shotgun (WGS) entry which is preliminary data.</text>
</comment>
<protein>
    <submittedName>
        <fullName evidence="2">Uncharacterized protein</fullName>
    </submittedName>
</protein>
<organism evidence="2 3">
    <name type="scientific">Rehaibacterium terrae</name>
    <dbReference type="NCBI Taxonomy" id="1341696"/>
    <lineage>
        <taxon>Bacteria</taxon>
        <taxon>Pseudomonadati</taxon>
        <taxon>Pseudomonadota</taxon>
        <taxon>Gammaproteobacteria</taxon>
        <taxon>Lysobacterales</taxon>
        <taxon>Lysobacteraceae</taxon>
        <taxon>Rehaibacterium</taxon>
    </lineage>
</organism>
<dbReference type="RefSeq" id="WP_183949270.1">
    <property type="nucleotide sequence ID" value="NZ_JACHHX010000023.1"/>
</dbReference>
<dbReference type="PROSITE" id="PS51257">
    <property type="entry name" value="PROKAR_LIPOPROTEIN"/>
    <property type="match status" value="1"/>
</dbReference>
<accession>A0A7W7Y1W4</accession>
<dbReference type="EMBL" id="JACHHX010000023">
    <property type="protein sequence ID" value="MBB5016584.1"/>
    <property type="molecule type" value="Genomic_DNA"/>
</dbReference>
<keyword evidence="3" id="KW-1185">Reference proteome</keyword>
<dbReference type="AlphaFoldDB" id="A0A7W7Y1W4"/>
<dbReference type="Proteomes" id="UP000519004">
    <property type="component" value="Unassembled WGS sequence"/>
</dbReference>
<feature type="chain" id="PRO_5031053874" evidence="1">
    <location>
        <begin position="23"/>
        <end position="241"/>
    </location>
</feature>
<name>A0A7W7Y1W4_9GAMM</name>
<feature type="signal peptide" evidence="1">
    <location>
        <begin position="1"/>
        <end position="22"/>
    </location>
</feature>